<sequence length="279" mass="29960">MAYDSRGKQYFVGLPQLRKIVKIPAKGAATDFWGTAPIPAANTVWAKHLPVLGEVTGLRVDAAHRSLWACASGWGPVGKRAGLWEFDTRSGTLRQLAFVTDTVRQHSFHDLAVTAQGVVYTTDSASGGLYRMRTKMPLTEEIEAWLPADTFVRPTHLCLNAEDNALYVVHAGGLARIALATKQITPVATPGKLAVDSITGLYYQNGYLLVLDNPTTPKLVRYRLDTAASGLVLVDALPLPLPTPPAGPVAGMVVGNEFYYTSTPAANSAAEPLLHISLL</sequence>
<dbReference type="SUPFAM" id="SSF63829">
    <property type="entry name" value="Calcium-dependent phosphotriesterase"/>
    <property type="match status" value="1"/>
</dbReference>
<organism evidence="1 2">
    <name type="scientific">Hymenobacter cellulosivorans</name>
    <dbReference type="NCBI Taxonomy" id="2932249"/>
    <lineage>
        <taxon>Bacteria</taxon>
        <taxon>Pseudomonadati</taxon>
        <taxon>Bacteroidota</taxon>
        <taxon>Cytophagia</taxon>
        <taxon>Cytophagales</taxon>
        <taxon>Hymenobacteraceae</taxon>
        <taxon>Hymenobacter</taxon>
    </lineage>
</organism>
<reference evidence="1 2" key="1">
    <citation type="submission" date="2022-04" db="EMBL/GenBank/DDBJ databases">
        <title>Hymenobacter sp. isolated from the air.</title>
        <authorList>
            <person name="Won M."/>
            <person name="Lee C.-M."/>
            <person name="Woen H.-Y."/>
            <person name="Kwon S.-W."/>
        </authorList>
    </citation>
    <scope>NUCLEOTIDE SEQUENCE [LARGE SCALE GENOMIC DNA]</scope>
    <source>
        <strain evidence="2">5116 S-27</strain>
    </source>
</reference>
<dbReference type="Proteomes" id="UP000831785">
    <property type="component" value="Chromosome"/>
</dbReference>
<evidence type="ECO:0000313" key="2">
    <source>
        <dbReference type="Proteomes" id="UP000831785"/>
    </source>
</evidence>
<evidence type="ECO:0000313" key="1">
    <source>
        <dbReference type="EMBL" id="UOQ54237.1"/>
    </source>
</evidence>
<name>A0ABY4FDW4_9BACT</name>
<proteinExistence type="predicted"/>
<accession>A0ABY4FDW4</accession>
<protein>
    <recommendedName>
        <fullName evidence="3">SMP-30/Gluconolactonase/LRE-like region domain-containing protein</fullName>
    </recommendedName>
</protein>
<gene>
    <name evidence="1" type="ORF">MUN80_05645</name>
</gene>
<dbReference type="InterPro" id="IPR011042">
    <property type="entry name" value="6-blade_b-propeller_TolB-like"/>
</dbReference>
<evidence type="ECO:0008006" key="3">
    <source>
        <dbReference type="Google" id="ProtNLM"/>
    </source>
</evidence>
<keyword evidence="2" id="KW-1185">Reference proteome</keyword>
<dbReference type="EMBL" id="CP095049">
    <property type="protein sequence ID" value="UOQ54237.1"/>
    <property type="molecule type" value="Genomic_DNA"/>
</dbReference>
<dbReference type="Gene3D" id="2.120.10.30">
    <property type="entry name" value="TolB, C-terminal domain"/>
    <property type="match status" value="1"/>
</dbReference>
<dbReference type="RefSeq" id="WP_244720727.1">
    <property type="nucleotide sequence ID" value="NZ_CP095049.1"/>
</dbReference>